<sequence>MSIADRLERLPFSGFHYRLLFLGGAGYCFDGLDGAILAFVMPALQHLWGLSMTHLGLLGSGAFLGYFIGALSAGLVADRWGRRSVMMWALACYCVGSLVSAFCVSWHGFVLARVVAGLGTGAESAIIAPYLSEFVPRRYRGVFTGALAGFFSFGFVGASLLGYALVPGSANGWRWAVGLTACPVVMLLWWRRALPESPRWLESVGRDEVAHSVLCNIEKSVGVVSPAYEPGAVTLERASVSGQFARLWGAGLRRVTAMSWVLWLSVTFSYYAFFSWLPTLLIARGFTITHSFGFSIAICIAQIPGYFSAGFCNEYFGRKATVVTYLAAAMLSAVAMALVSSSGGILAAGMLLSFFMNGAFAGLYAYTPEIFPTVLRATGMGSASAVGRTGAIAAPLLIGALYPRAGFAGVFGLTALILLAGALSILIFGPSTVNRSLEEIGDAY</sequence>
<dbReference type="PROSITE" id="PS00216">
    <property type="entry name" value="SUGAR_TRANSPORT_1"/>
    <property type="match status" value="1"/>
</dbReference>
<dbReference type="InterPro" id="IPR005829">
    <property type="entry name" value="Sugar_transporter_CS"/>
</dbReference>
<feature type="transmembrane region" description="Helical" evidence="7">
    <location>
        <begin position="378"/>
        <end position="402"/>
    </location>
</feature>
<dbReference type="RefSeq" id="WP_041111119.1">
    <property type="nucleotide sequence ID" value="NZ_CP004373.1"/>
</dbReference>
<dbReference type="PANTHER" id="PTHR23511:SF34">
    <property type="entry name" value="SYNAPTIC VESICLE GLYCOPROTEIN 2"/>
    <property type="match status" value="1"/>
</dbReference>
<organism evidence="9 10">
    <name type="scientific">Gluconobacter oxydans DSM 3504</name>
    <dbReference type="NCBI Taxonomy" id="1288313"/>
    <lineage>
        <taxon>Bacteria</taxon>
        <taxon>Pseudomonadati</taxon>
        <taxon>Pseudomonadota</taxon>
        <taxon>Alphaproteobacteria</taxon>
        <taxon>Acetobacterales</taxon>
        <taxon>Acetobacteraceae</taxon>
        <taxon>Gluconobacter</taxon>
    </lineage>
</organism>
<keyword evidence="6 7" id="KW-0472">Membrane</keyword>
<dbReference type="KEGG" id="goy:GLS_c06380"/>
<comment type="subcellular location">
    <subcellularLocation>
        <location evidence="1">Membrane</location>
        <topology evidence="1">Multi-pass membrane protein</topology>
    </subcellularLocation>
</comment>
<dbReference type="PROSITE" id="PS50850">
    <property type="entry name" value="MFS"/>
    <property type="match status" value="1"/>
</dbReference>
<dbReference type="HOGENOM" id="CLU_001265_46_6_5"/>
<evidence type="ECO:0000256" key="3">
    <source>
        <dbReference type="ARBA" id="ARBA00022448"/>
    </source>
</evidence>
<gene>
    <name evidence="9" type="primary">yceI1</name>
    <name evidence="9" type="ORF">GLS_c06380</name>
</gene>
<dbReference type="Proteomes" id="UP000031656">
    <property type="component" value="Chromosome"/>
</dbReference>
<dbReference type="Pfam" id="PF00083">
    <property type="entry name" value="Sugar_tr"/>
    <property type="match status" value="1"/>
</dbReference>
<dbReference type="InterPro" id="IPR005828">
    <property type="entry name" value="MFS_sugar_transport-like"/>
</dbReference>
<evidence type="ECO:0000256" key="6">
    <source>
        <dbReference type="ARBA" id="ARBA00023136"/>
    </source>
</evidence>
<reference evidence="9 10" key="1">
    <citation type="journal article" date="2015" name="Appl. Microbiol. Biotechnol.">
        <title>The consequence of an additional NADH dehydrogenase paralog on the growth of Gluconobacter oxydans DSM3504.</title>
        <authorList>
            <person name="Kostner D."/>
            <person name="Luchterhand B."/>
            <person name="Junker A."/>
            <person name="Volland S."/>
            <person name="Daniel R."/>
            <person name="Buchs J."/>
            <person name="Liebl W."/>
            <person name="Ehrenreich A."/>
        </authorList>
    </citation>
    <scope>NUCLEOTIDE SEQUENCE [LARGE SCALE GENOMIC DNA]</scope>
    <source>
        <strain evidence="9">DSM 3504</strain>
    </source>
</reference>
<dbReference type="PROSITE" id="PS00217">
    <property type="entry name" value="SUGAR_TRANSPORT_2"/>
    <property type="match status" value="1"/>
</dbReference>
<dbReference type="GeneID" id="56904867"/>
<protein>
    <submittedName>
        <fullName evidence="9">Sugar transport protein</fullName>
    </submittedName>
</protein>
<evidence type="ECO:0000256" key="4">
    <source>
        <dbReference type="ARBA" id="ARBA00022692"/>
    </source>
</evidence>
<evidence type="ECO:0000313" key="10">
    <source>
        <dbReference type="Proteomes" id="UP000031656"/>
    </source>
</evidence>
<evidence type="ECO:0000256" key="5">
    <source>
        <dbReference type="ARBA" id="ARBA00022989"/>
    </source>
</evidence>
<name>A0A067Z383_GLUOY</name>
<feature type="transmembrane region" description="Helical" evidence="7">
    <location>
        <begin position="408"/>
        <end position="428"/>
    </location>
</feature>
<feature type="transmembrane region" description="Helical" evidence="7">
    <location>
        <begin position="56"/>
        <end position="76"/>
    </location>
</feature>
<evidence type="ECO:0000259" key="8">
    <source>
        <dbReference type="PROSITE" id="PS50850"/>
    </source>
</evidence>
<feature type="transmembrane region" description="Helical" evidence="7">
    <location>
        <begin position="288"/>
        <end position="308"/>
    </location>
</feature>
<keyword evidence="9" id="KW-0762">Sugar transport</keyword>
<dbReference type="CDD" id="cd17316">
    <property type="entry name" value="MFS_SV2_like"/>
    <property type="match status" value="1"/>
</dbReference>
<dbReference type="GO" id="GO:0022857">
    <property type="term" value="F:transmembrane transporter activity"/>
    <property type="evidence" value="ECO:0007669"/>
    <property type="project" value="InterPro"/>
</dbReference>
<keyword evidence="5 7" id="KW-1133">Transmembrane helix</keyword>
<feature type="transmembrane region" description="Helical" evidence="7">
    <location>
        <begin position="172"/>
        <end position="190"/>
    </location>
</feature>
<feature type="transmembrane region" description="Helical" evidence="7">
    <location>
        <begin position="88"/>
        <end position="108"/>
    </location>
</feature>
<feature type="transmembrane region" description="Helical" evidence="7">
    <location>
        <begin position="345"/>
        <end position="366"/>
    </location>
</feature>
<proteinExistence type="inferred from homology"/>
<dbReference type="InterPro" id="IPR020846">
    <property type="entry name" value="MFS_dom"/>
</dbReference>
<keyword evidence="4 7" id="KW-0812">Transmembrane</keyword>
<dbReference type="PANTHER" id="PTHR23511">
    <property type="entry name" value="SYNAPTIC VESICLE GLYCOPROTEIN 2"/>
    <property type="match status" value="1"/>
</dbReference>
<feature type="transmembrane region" description="Helical" evidence="7">
    <location>
        <begin position="260"/>
        <end position="282"/>
    </location>
</feature>
<dbReference type="Gene3D" id="1.20.1250.20">
    <property type="entry name" value="MFS general substrate transporter like domains"/>
    <property type="match status" value="1"/>
</dbReference>
<dbReference type="AlphaFoldDB" id="A0A067Z383"/>
<feature type="transmembrane region" description="Helical" evidence="7">
    <location>
        <begin position="320"/>
        <end position="339"/>
    </location>
</feature>
<feature type="transmembrane region" description="Helical" evidence="7">
    <location>
        <begin position="143"/>
        <end position="166"/>
    </location>
</feature>
<keyword evidence="3" id="KW-0813">Transport</keyword>
<comment type="similarity">
    <text evidence="2">Belongs to the major facilitator superfamily. Sugar transporter (TC 2.A.1.1) family.</text>
</comment>
<dbReference type="SUPFAM" id="SSF103473">
    <property type="entry name" value="MFS general substrate transporter"/>
    <property type="match status" value="1"/>
</dbReference>
<dbReference type="GO" id="GO:0016020">
    <property type="term" value="C:membrane"/>
    <property type="evidence" value="ECO:0007669"/>
    <property type="project" value="UniProtKB-SubCell"/>
</dbReference>
<evidence type="ECO:0000256" key="7">
    <source>
        <dbReference type="SAM" id="Phobius"/>
    </source>
</evidence>
<dbReference type="InterPro" id="IPR036259">
    <property type="entry name" value="MFS_trans_sf"/>
</dbReference>
<dbReference type="EMBL" id="CP004373">
    <property type="protein sequence ID" value="AHK70552.1"/>
    <property type="molecule type" value="Genomic_DNA"/>
</dbReference>
<accession>A0A067Z383</accession>
<feature type="transmembrane region" description="Helical" evidence="7">
    <location>
        <begin position="114"/>
        <end position="131"/>
    </location>
</feature>
<feature type="domain" description="Major facilitator superfamily (MFS) profile" evidence="8">
    <location>
        <begin position="19"/>
        <end position="433"/>
    </location>
</feature>
<evidence type="ECO:0000313" key="9">
    <source>
        <dbReference type="EMBL" id="AHK70552.1"/>
    </source>
</evidence>
<evidence type="ECO:0000256" key="2">
    <source>
        <dbReference type="ARBA" id="ARBA00010992"/>
    </source>
</evidence>
<evidence type="ECO:0000256" key="1">
    <source>
        <dbReference type="ARBA" id="ARBA00004141"/>
    </source>
</evidence>
<feature type="transmembrane region" description="Helical" evidence="7">
    <location>
        <begin position="20"/>
        <end position="44"/>
    </location>
</feature>